<comment type="caution">
    <text evidence="2">The sequence shown here is derived from an EMBL/GenBank/DDBJ whole genome shotgun (WGS) entry which is preliminary data.</text>
</comment>
<protein>
    <recommendedName>
        <fullName evidence="1">Endonuclease/exonuclease/phosphatase domain-containing protein</fullName>
    </recommendedName>
</protein>
<dbReference type="Proteomes" id="UP001280121">
    <property type="component" value="Unassembled WGS sequence"/>
</dbReference>
<dbReference type="SUPFAM" id="SSF56219">
    <property type="entry name" value="DNase I-like"/>
    <property type="match status" value="1"/>
</dbReference>
<proteinExistence type="predicted"/>
<keyword evidence="3" id="KW-1185">Reference proteome</keyword>
<dbReference type="GO" id="GO:0003824">
    <property type="term" value="F:catalytic activity"/>
    <property type="evidence" value="ECO:0007669"/>
    <property type="project" value="InterPro"/>
</dbReference>
<dbReference type="AlphaFoldDB" id="A0AAD9XRC5"/>
<organism evidence="2 3">
    <name type="scientific">Dipteronia dyeriana</name>
    <dbReference type="NCBI Taxonomy" id="168575"/>
    <lineage>
        <taxon>Eukaryota</taxon>
        <taxon>Viridiplantae</taxon>
        <taxon>Streptophyta</taxon>
        <taxon>Embryophyta</taxon>
        <taxon>Tracheophyta</taxon>
        <taxon>Spermatophyta</taxon>
        <taxon>Magnoliopsida</taxon>
        <taxon>eudicotyledons</taxon>
        <taxon>Gunneridae</taxon>
        <taxon>Pentapetalae</taxon>
        <taxon>rosids</taxon>
        <taxon>malvids</taxon>
        <taxon>Sapindales</taxon>
        <taxon>Sapindaceae</taxon>
        <taxon>Hippocastanoideae</taxon>
        <taxon>Acereae</taxon>
        <taxon>Dipteronia</taxon>
    </lineage>
</organism>
<name>A0AAD9XRC5_9ROSI</name>
<dbReference type="Pfam" id="PF03372">
    <property type="entry name" value="Exo_endo_phos"/>
    <property type="match status" value="1"/>
</dbReference>
<reference evidence="2" key="1">
    <citation type="journal article" date="2023" name="Plant J.">
        <title>Genome sequences and population genomics provide insights into the demographic history, inbreeding, and mutation load of two 'living fossil' tree species of Dipteronia.</title>
        <authorList>
            <person name="Feng Y."/>
            <person name="Comes H.P."/>
            <person name="Chen J."/>
            <person name="Zhu S."/>
            <person name="Lu R."/>
            <person name="Zhang X."/>
            <person name="Li P."/>
            <person name="Qiu J."/>
            <person name="Olsen K.M."/>
            <person name="Qiu Y."/>
        </authorList>
    </citation>
    <scope>NUCLEOTIDE SEQUENCE</scope>
    <source>
        <strain evidence="2">KIB01</strain>
    </source>
</reference>
<evidence type="ECO:0000313" key="2">
    <source>
        <dbReference type="EMBL" id="KAK2664364.1"/>
    </source>
</evidence>
<sequence>MKIFVWNDRGLGSTRAFNVLHFHMQETKPEVMFLIETRCDHVKLENWRIKLGFACKLVVDSVGKSGGLCLFWSSDLHVELLTYSQAHMDVRIWHNKNHSWRFTGFYGHPDRSLRAQSWILLRQLAGMYNLPWVCMGNFNEIQCDSEKIGGAKNLGMRYQNFGKLWRSRASMIWGS</sequence>
<dbReference type="InterPro" id="IPR005135">
    <property type="entry name" value="Endo/exonuclease/phosphatase"/>
</dbReference>
<feature type="domain" description="Endonuclease/exonuclease/phosphatase" evidence="1">
    <location>
        <begin position="24"/>
        <end position="157"/>
    </location>
</feature>
<dbReference type="EMBL" id="JANJYI010000001">
    <property type="protein sequence ID" value="KAK2664364.1"/>
    <property type="molecule type" value="Genomic_DNA"/>
</dbReference>
<gene>
    <name evidence="2" type="ORF">Ddye_002938</name>
</gene>
<dbReference type="PANTHER" id="PTHR35218:SF9">
    <property type="entry name" value="ENDONUCLEASE_EXONUCLEASE_PHOSPHATASE DOMAIN-CONTAINING PROTEIN"/>
    <property type="match status" value="1"/>
</dbReference>
<accession>A0AAD9XRC5</accession>
<dbReference type="PANTHER" id="PTHR35218">
    <property type="entry name" value="RNASE H DOMAIN-CONTAINING PROTEIN"/>
    <property type="match status" value="1"/>
</dbReference>
<dbReference type="InterPro" id="IPR036691">
    <property type="entry name" value="Endo/exonu/phosph_ase_sf"/>
</dbReference>
<evidence type="ECO:0000313" key="3">
    <source>
        <dbReference type="Proteomes" id="UP001280121"/>
    </source>
</evidence>
<dbReference type="Gene3D" id="3.60.10.10">
    <property type="entry name" value="Endonuclease/exonuclease/phosphatase"/>
    <property type="match status" value="1"/>
</dbReference>
<evidence type="ECO:0000259" key="1">
    <source>
        <dbReference type="Pfam" id="PF03372"/>
    </source>
</evidence>